<gene>
    <name evidence="8 10" type="primary">tadA</name>
    <name evidence="10" type="ORF">ENJ96_09725</name>
</gene>
<dbReference type="CDD" id="cd01285">
    <property type="entry name" value="nucleoside_deaminase"/>
    <property type="match status" value="1"/>
</dbReference>
<dbReference type="EMBL" id="DROK01000285">
    <property type="protein sequence ID" value="HHI98107.1"/>
    <property type="molecule type" value="Genomic_DNA"/>
</dbReference>
<dbReference type="Proteomes" id="UP000886101">
    <property type="component" value="Unassembled WGS sequence"/>
</dbReference>
<comment type="catalytic activity">
    <reaction evidence="7 8">
        <text>adenosine(34) in tRNA + H2O + H(+) = inosine(34) in tRNA + NH4(+)</text>
        <dbReference type="Rhea" id="RHEA:43168"/>
        <dbReference type="Rhea" id="RHEA-COMP:10373"/>
        <dbReference type="Rhea" id="RHEA-COMP:10374"/>
        <dbReference type="ChEBI" id="CHEBI:15377"/>
        <dbReference type="ChEBI" id="CHEBI:15378"/>
        <dbReference type="ChEBI" id="CHEBI:28938"/>
        <dbReference type="ChEBI" id="CHEBI:74411"/>
        <dbReference type="ChEBI" id="CHEBI:82852"/>
        <dbReference type="EC" id="3.5.4.33"/>
    </reaction>
</comment>
<sequence length="143" mass="15483">MRRALSLAEKAALSGEVPVGAVLVSAEGKILAEAFNRPISLCDPTAHAEIIALREGARQLKNYRLLGTTLYVTLEPCPMCAGALVYARVRRLVFGAFDPKAGACGSVYNIVNDERLNHRLEVTGGVLAEEAVALLKNFFKEKR</sequence>
<dbReference type="FunFam" id="3.40.140.10:FF:000005">
    <property type="entry name" value="tRNA-specific adenosine deaminase"/>
    <property type="match status" value="1"/>
</dbReference>
<dbReference type="PROSITE" id="PS00903">
    <property type="entry name" value="CYT_DCMP_DEAMINASES_1"/>
    <property type="match status" value="1"/>
</dbReference>
<feature type="domain" description="CMP/dCMP-type deaminase" evidence="9">
    <location>
        <begin position="1"/>
        <end position="123"/>
    </location>
</feature>
<keyword evidence="6 8" id="KW-0862">Zinc</keyword>
<dbReference type="AlphaFoldDB" id="A0A7V5P1X6"/>
<evidence type="ECO:0000256" key="7">
    <source>
        <dbReference type="ARBA" id="ARBA00048045"/>
    </source>
</evidence>
<accession>A0A7V5P1X6</accession>
<dbReference type="InterPro" id="IPR028883">
    <property type="entry name" value="tRNA_aden_deaminase"/>
</dbReference>
<evidence type="ECO:0000256" key="8">
    <source>
        <dbReference type="HAMAP-Rule" id="MF_00972"/>
    </source>
</evidence>
<dbReference type="Gene3D" id="3.40.140.10">
    <property type="entry name" value="Cytidine Deaminase, domain 2"/>
    <property type="match status" value="1"/>
</dbReference>
<reference evidence="10" key="1">
    <citation type="journal article" date="2020" name="mSystems">
        <title>Genome- and Community-Level Interaction Insights into Carbon Utilization and Element Cycling Functions of Hydrothermarchaeota in Hydrothermal Sediment.</title>
        <authorList>
            <person name="Zhou Z."/>
            <person name="Liu Y."/>
            <person name="Xu W."/>
            <person name="Pan J."/>
            <person name="Luo Z.H."/>
            <person name="Li M."/>
        </authorList>
    </citation>
    <scope>NUCLEOTIDE SEQUENCE [LARGE SCALE GENOMIC DNA]</scope>
    <source>
        <strain evidence="10">HyVt-533</strain>
    </source>
</reference>
<dbReference type="EC" id="3.5.4.33" evidence="8"/>
<comment type="subunit">
    <text evidence="2 8">Homodimer.</text>
</comment>
<comment type="similarity">
    <text evidence="1">Belongs to the cytidine and deoxycytidylate deaminase family. ADAT2 subfamily.</text>
</comment>
<evidence type="ECO:0000256" key="5">
    <source>
        <dbReference type="ARBA" id="ARBA00022801"/>
    </source>
</evidence>
<evidence type="ECO:0000256" key="6">
    <source>
        <dbReference type="ARBA" id="ARBA00022833"/>
    </source>
</evidence>
<dbReference type="Pfam" id="PF00383">
    <property type="entry name" value="dCMP_cyt_deam_1"/>
    <property type="match status" value="1"/>
</dbReference>
<dbReference type="InterPro" id="IPR016193">
    <property type="entry name" value="Cytidine_deaminase-like"/>
</dbReference>
<name>A0A7V5P1X6_9BACT</name>
<dbReference type="InterPro" id="IPR002125">
    <property type="entry name" value="CMP_dCMP_dom"/>
</dbReference>
<comment type="cofactor">
    <cofactor evidence="8">
        <name>Zn(2+)</name>
        <dbReference type="ChEBI" id="CHEBI:29105"/>
    </cofactor>
    <text evidence="8">Binds 1 zinc ion per subunit.</text>
</comment>
<dbReference type="InterPro" id="IPR016192">
    <property type="entry name" value="APOBEC/CMP_deaminase_Zn-bd"/>
</dbReference>
<dbReference type="PANTHER" id="PTHR11079">
    <property type="entry name" value="CYTOSINE DEAMINASE FAMILY MEMBER"/>
    <property type="match status" value="1"/>
</dbReference>
<dbReference type="NCBIfam" id="NF008113">
    <property type="entry name" value="PRK10860.1"/>
    <property type="match status" value="1"/>
</dbReference>
<protein>
    <recommendedName>
        <fullName evidence="8">tRNA-specific adenosine deaminase</fullName>
        <ecNumber evidence="8">3.5.4.33</ecNumber>
    </recommendedName>
</protein>
<keyword evidence="3 8" id="KW-0819">tRNA processing</keyword>
<evidence type="ECO:0000256" key="3">
    <source>
        <dbReference type="ARBA" id="ARBA00022694"/>
    </source>
</evidence>
<evidence type="ECO:0000256" key="1">
    <source>
        <dbReference type="ARBA" id="ARBA00010669"/>
    </source>
</evidence>
<comment type="caution">
    <text evidence="10">The sequence shown here is derived from an EMBL/GenBank/DDBJ whole genome shotgun (WGS) entry which is preliminary data.</text>
</comment>
<dbReference type="SUPFAM" id="SSF53927">
    <property type="entry name" value="Cytidine deaminase-like"/>
    <property type="match status" value="1"/>
</dbReference>
<feature type="binding site" evidence="8">
    <location>
        <position position="77"/>
    </location>
    <ligand>
        <name>Zn(2+)</name>
        <dbReference type="ChEBI" id="CHEBI:29105"/>
        <note>catalytic</note>
    </ligand>
</feature>
<dbReference type="GO" id="GO:0008270">
    <property type="term" value="F:zinc ion binding"/>
    <property type="evidence" value="ECO:0007669"/>
    <property type="project" value="UniProtKB-UniRule"/>
</dbReference>
<feature type="binding site" evidence="8">
    <location>
        <position position="47"/>
    </location>
    <ligand>
        <name>Zn(2+)</name>
        <dbReference type="ChEBI" id="CHEBI:29105"/>
        <note>catalytic</note>
    </ligand>
</feature>
<dbReference type="GO" id="GO:0052717">
    <property type="term" value="F:tRNA-specific adenosine-34 deaminase activity"/>
    <property type="evidence" value="ECO:0007669"/>
    <property type="project" value="UniProtKB-UniRule"/>
</dbReference>
<dbReference type="PROSITE" id="PS51747">
    <property type="entry name" value="CYT_DCMP_DEAMINASES_2"/>
    <property type="match status" value="1"/>
</dbReference>
<dbReference type="PANTHER" id="PTHR11079:SF202">
    <property type="entry name" value="TRNA-SPECIFIC ADENOSINE DEAMINASE"/>
    <property type="match status" value="1"/>
</dbReference>
<dbReference type="GO" id="GO:0002100">
    <property type="term" value="P:tRNA wobble adenosine to inosine editing"/>
    <property type="evidence" value="ECO:0007669"/>
    <property type="project" value="UniProtKB-UniRule"/>
</dbReference>
<dbReference type="HAMAP" id="MF_00972">
    <property type="entry name" value="tRNA_aden_deaminase"/>
    <property type="match status" value="1"/>
</dbReference>
<feature type="binding site" evidence="8">
    <location>
        <position position="80"/>
    </location>
    <ligand>
        <name>Zn(2+)</name>
        <dbReference type="ChEBI" id="CHEBI:29105"/>
        <note>catalytic</note>
    </ligand>
</feature>
<proteinExistence type="inferred from homology"/>
<keyword evidence="4 8" id="KW-0479">Metal-binding</keyword>
<evidence type="ECO:0000313" key="10">
    <source>
        <dbReference type="EMBL" id="HHI98107.1"/>
    </source>
</evidence>
<evidence type="ECO:0000259" key="9">
    <source>
        <dbReference type="PROSITE" id="PS51747"/>
    </source>
</evidence>
<comment type="function">
    <text evidence="8">Catalyzes the deamination of adenosine to inosine at the wobble position 34 of tRNA(Arg2).</text>
</comment>
<feature type="active site" description="Proton donor" evidence="8">
    <location>
        <position position="49"/>
    </location>
</feature>
<evidence type="ECO:0000256" key="2">
    <source>
        <dbReference type="ARBA" id="ARBA00011738"/>
    </source>
</evidence>
<organism evidence="10">
    <name type="scientific">Thermodesulfatator atlanticus</name>
    <dbReference type="NCBI Taxonomy" id="501497"/>
    <lineage>
        <taxon>Bacteria</taxon>
        <taxon>Pseudomonadati</taxon>
        <taxon>Thermodesulfobacteriota</taxon>
        <taxon>Thermodesulfobacteria</taxon>
        <taxon>Thermodesulfobacteriales</taxon>
        <taxon>Thermodesulfatatoraceae</taxon>
        <taxon>Thermodesulfatator</taxon>
    </lineage>
</organism>
<keyword evidence="5 8" id="KW-0378">Hydrolase</keyword>
<evidence type="ECO:0000256" key="4">
    <source>
        <dbReference type="ARBA" id="ARBA00022723"/>
    </source>
</evidence>